<evidence type="ECO:0000259" key="7">
    <source>
        <dbReference type="SMART" id="SM01030"/>
    </source>
</evidence>
<feature type="domain" description="Rad4 beta-hairpin" evidence="9">
    <location>
        <begin position="650"/>
        <end position="724"/>
    </location>
</feature>
<feature type="compositionally biased region" description="Basic and acidic residues" evidence="6">
    <location>
        <begin position="403"/>
        <end position="417"/>
    </location>
</feature>
<evidence type="ECO:0000256" key="6">
    <source>
        <dbReference type="SAM" id="MobiDB-lite"/>
    </source>
</evidence>
<dbReference type="InterPro" id="IPR018326">
    <property type="entry name" value="Rad4_beta-hairpin_dom1"/>
</dbReference>
<dbReference type="InterPro" id="IPR036985">
    <property type="entry name" value="Transglutaminase-like_sf"/>
</dbReference>
<comment type="similarity">
    <text evidence="2">Belongs to the XPC family.</text>
</comment>
<dbReference type="Gene3D" id="3.90.260.10">
    <property type="entry name" value="Transglutaminase-like"/>
    <property type="match status" value="1"/>
</dbReference>
<dbReference type="SMART" id="SM01030">
    <property type="entry name" value="BHD_1"/>
    <property type="match status" value="1"/>
</dbReference>
<dbReference type="Gene3D" id="3.30.70.2460">
    <property type="entry name" value="Rad4, beta-hairpin domain BHD3"/>
    <property type="match status" value="1"/>
</dbReference>
<evidence type="ECO:0000256" key="4">
    <source>
        <dbReference type="ARBA" id="ARBA00023204"/>
    </source>
</evidence>
<dbReference type="FunFam" id="3.30.70.2460:FF:000001">
    <property type="entry name" value="DNA repair protein Rad4 family"/>
    <property type="match status" value="1"/>
</dbReference>
<feature type="domain" description="Rad4 beta-hairpin" evidence="8">
    <location>
        <begin position="587"/>
        <end position="642"/>
    </location>
</feature>
<keyword evidence="11" id="KW-1185">Reference proteome</keyword>
<keyword evidence="4" id="KW-0234">DNA repair</keyword>
<name>A0ABD2KF24_9BILA</name>
<dbReference type="Pfam" id="PF03835">
    <property type="entry name" value="Rad4"/>
    <property type="match status" value="1"/>
</dbReference>
<dbReference type="SMART" id="SM01031">
    <property type="entry name" value="BHD_2"/>
    <property type="match status" value="1"/>
</dbReference>
<feature type="compositionally biased region" description="Basic residues" evidence="6">
    <location>
        <begin position="1"/>
        <end position="15"/>
    </location>
</feature>
<dbReference type="PANTHER" id="PTHR12135">
    <property type="entry name" value="DNA REPAIR PROTEIN XP-C / RAD4"/>
    <property type="match status" value="1"/>
</dbReference>
<feature type="region of interest" description="Disordered" evidence="6">
    <location>
        <begin position="1"/>
        <end position="43"/>
    </location>
</feature>
<keyword evidence="3" id="KW-0227">DNA damage</keyword>
<dbReference type="Pfam" id="PF10403">
    <property type="entry name" value="BHD_1"/>
    <property type="match status" value="1"/>
</dbReference>
<dbReference type="InterPro" id="IPR038765">
    <property type="entry name" value="Papain-like_cys_pep_sf"/>
</dbReference>
<dbReference type="Gene3D" id="2.20.20.110">
    <property type="entry name" value="Rad4, beta-hairpin domain BHD1"/>
    <property type="match status" value="1"/>
</dbReference>
<evidence type="ECO:0000256" key="5">
    <source>
        <dbReference type="ARBA" id="ARBA00023242"/>
    </source>
</evidence>
<comment type="caution">
    <text evidence="10">The sequence shown here is derived from an EMBL/GenBank/DDBJ whole genome shotgun (WGS) entry which is preliminary data.</text>
</comment>
<dbReference type="InterPro" id="IPR042488">
    <property type="entry name" value="Rad4_BHD3_sf"/>
</dbReference>
<dbReference type="GO" id="GO:0006281">
    <property type="term" value="P:DNA repair"/>
    <property type="evidence" value="ECO:0007669"/>
    <property type="project" value="UniProtKB-KW"/>
</dbReference>
<dbReference type="Proteomes" id="UP001620626">
    <property type="component" value="Unassembled WGS sequence"/>
</dbReference>
<feature type="compositionally biased region" description="Basic and acidic residues" evidence="6">
    <location>
        <begin position="368"/>
        <end position="396"/>
    </location>
</feature>
<evidence type="ECO:0000259" key="9">
    <source>
        <dbReference type="SMART" id="SM01032"/>
    </source>
</evidence>
<proteinExistence type="inferred from homology"/>
<evidence type="ECO:0000256" key="1">
    <source>
        <dbReference type="ARBA" id="ARBA00004123"/>
    </source>
</evidence>
<evidence type="ECO:0000313" key="10">
    <source>
        <dbReference type="EMBL" id="KAL3101318.1"/>
    </source>
</evidence>
<dbReference type="PANTHER" id="PTHR12135:SF0">
    <property type="entry name" value="DNA REPAIR PROTEIN COMPLEMENTING XP-C CELLS"/>
    <property type="match status" value="1"/>
</dbReference>
<evidence type="ECO:0000259" key="8">
    <source>
        <dbReference type="SMART" id="SM01031"/>
    </source>
</evidence>
<sequence>MDKENKKRKGTKRTKKTEETPKQREENQNKENDDEFIHPPRRRSARLIAISKPALSSDLSASAEDLFRGKGTKPEKTELFGTDALFGVSSAASFLSPFNSHLTSSVQPIKLSSDEATVSSNRSLTKRLNATNIHNAQSLGEGTSKAVLPHSSDDDGEEDEWGAMELLHTDKTEKKVIEVELDEKHSDLFKRQINPLKERDAKEAEERAKWEHEIELEIMRKRREFQEGLHRFHFLTFVAHLRFLADSLLRNSSTLLTPFSALFGPISAPISPAQMGQFLRKEFRSKFRCQNDTILRNEPIKWCVSEDKLIRHLLELTERGAFDTDREISLLFFALCSFLMNLHVRICVAFNPMPKSFNETEKASKKINKCNEKEGKGKLKKEQKGSNLEEKLEENRRTKRKGRTETKAKETKGEGETDRETAYWNEYWDEEQRRWICVDPFHCLVDEPDQIEPNFGFSANGTHKILYVLAIDSEKGVREIGAKYIGDYLSTANRKLRTDGEWVKRTMELELFCANQNRCRLEEAQIHEHLKSKPMPTVMAEFKNHPLYALKKDLLKFEAIYPPDTPPIGHIGRQRHEVFPRSAVHKLEGSLNWIKETRSIKAGEKPYKIVSARPKLNIPKEKREPLTLDLFGYWQTEPYVPAEVTADGRIPRNEFGNIYMYKAEMLPKGCVHLRLPGVYLIARRMDLEAVPAVIGWEFSGGFNHPILDGCVVLGKDEEILRSAWAEMAREKAAKTAKRMAERVWKNWRRLIRGKMLLEQMRTRFSTTSK</sequence>
<feature type="compositionally biased region" description="Basic and acidic residues" evidence="6">
    <location>
        <begin position="16"/>
        <end position="38"/>
    </location>
</feature>
<keyword evidence="5" id="KW-0539">Nucleus</keyword>
<dbReference type="AlphaFoldDB" id="A0ABD2KF24"/>
<reference evidence="10 11" key="1">
    <citation type="submission" date="2024-10" db="EMBL/GenBank/DDBJ databases">
        <authorList>
            <person name="Kim D."/>
        </authorList>
    </citation>
    <scope>NUCLEOTIDE SEQUENCE [LARGE SCALE GENOMIC DNA]</scope>
    <source>
        <strain evidence="10">BH-2024</strain>
    </source>
</reference>
<dbReference type="InterPro" id="IPR004583">
    <property type="entry name" value="DNA_repair_Rad4"/>
</dbReference>
<feature type="region of interest" description="Disordered" evidence="6">
    <location>
        <begin position="368"/>
        <end position="417"/>
    </location>
</feature>
<dbReference type="Pfam" id="PF10405">
    <property type="entry name" value="BHD_3"/>
    <property type="match status" value="1"/>
</dbReference>
<feature type="domain" description="Rad4 beta-hairpin" evidence="7">
    <location>
        <begin position="531"/>
        <end position="585"/>
    </location>
</feature>
<evidence type="ECO:0000313" key="11">
    <source>
        <dbReference type="Proteomes" id="UP001620626"/>
    </source>
</evidence>
<protein>
    <submittedName>
        <fullName evidence="10">Uncharacterized protein</fullName>
    </submittedName>
</protein>
<dbReference type="SUPFAM" id="SSF54001">
    <property type="entry name" value="Cysteine proteinases"/>
    <property type="match status" value="1"/>
</dbReference>
<evidence type="ECO:0000256" key="2">
    <source>
        <dbReference type="ARBA" id="ARBA00009525"/>
    </source>
</evidence>
<dbReference type="Pfam" id="PF10404">
    <property type="entry name" value="BHD_2"/>
    <property type="match status" value="1"/>
</dbReference>
<dbReference type="GO" id="GO:0005634">
    <property type="term" value="C:nucleus"/>
    <property type="evidence" value="ECO:0007669"/>
    <property type="project" value="UniProtKB-SubCell"/>
</dbReference>
<comment type="subcellular location">
    <subcellularLocation>
        <location evidence="1">Nucleus</location>
    </subcellularLocation>
</comment>
<dbReference type="SMART" id="SM01032">
    <property type="entry name" value="BHD_3"/>
    <property type="match status" value="1"/>
</dbReference>
<dbReference type="EMBL" id="JBICBT010000783">
    <property type="protein sequence ID" value="KAL3101318.1"/>
    <property type="molecule type" value="Genomic_DNA"/>
</dbReference>
<dbReference type="InterPro" id="IPR018325">
    <property type="entry name" value="Rad4/PNGase_transGLS-fold"/>
</dbReference>
<dbReference type="InterPro" id="IPR018327">
    <property type="entry name" value="BHD_2"/>
</dbReference>
<feature type="region of interest" description="Disordered" evidence="6">
    <location>
        <begin position="137"/>
        <end position="158"/>
    </location>
</feature>
<accession>A0ABD2KF24</accession>
<organism evidence="10 11">
    <name type="scientific">Heterodera trifolii</name>
    <dbReference type="NCBI Taxonomy" id="157864"/>
    <lineage>
        <taxon>Eukaryota</taxon>
        <taxon>Metazoa</taxon>
        <taxon>Ecdysozoa</taxon>
        <taxon>Nematoda</taxon>
        <taxon>Chromadorea</taxon>
        <taxon>Rhabditida</taxon>
        <taxon>Tylenchina</taxon>
        <taxon>Tylenchomorpha</taxon>
        <taxon>Tylenchoidea</taxon>
        <taxon>Heteroderidae</taxon>
        <taxon>Heteroderinae</taxon>
        <taxon>Heterodera</taxon>
    </lineage>
</organism>
<dbReference type="InterPro" id="IPR018328">
    <property type="entry name" value="Rad4_beta-hairpin_dom3"/>
</dbReference>
<gene>
    <name evidence="10" type="ORF">niasHT_028074</name>
</gene>
<evidence type="ECO:0000256" key="3">
    <source>
        <dbReference type="ARBA" id="ARBA00022763"/>
    </source>
</evidence>